<dbReference type="EMBL" id="JAOPGA020000237">
    <property type="protein sequence ID" value="KAL0477778.1"/>
    <property type="molecule type" value="Genomic_DNA"/>
</dbReference>
<dbReference type="PANTHER" id="PTHR23121">
    <property type="entry name" value="SODIUM-DEPENDENT GLUCOSE TRANSPORTER 1"/>
    <property type="match status" value="1"/>
</dbReference>
<sequence length="483" mass="52771">MTSHDTQSMQSVTEEEEQVKQEPRYMHSVLQSIAGCILYSMDGFAISSTGSSLAMFKQNTNSENVKYVFTCRGFGYIFGAVATGSLFDALNEKVHHNSQISSTFLKTHCHSLWIIFSVILLCSSMALMPLVSSVWLLLLLHLVMGFATGVLDSASHILCIWAWKHKSNTSAQPVVVSGIWQRLKGVLNGGSNAQSSTLKAWYNCVHLCFGVGALLCPLIMNVFQPIIIDAETTSEQIASIYSRQRLTFMSLSILVASSLLFIPCYSLVRPVPKQKHQHHSSIKEQFIALVKEFWSRKGATCLLLSISMTLLVGAQLCFGGVINSFVTDHGLGTDETANYVASTYWSSITVMRFFCIPISYFVSSKVILILSVVETIICMIALGIWGKSSLTIVWIGTLLFGAGVSTQLPVALAYPASIGMELTGVMTTGVLVGGSIGDMTIPTLVSGIGTSYLFLVILILMVSVLIVYVMMMLSAEVRLNRRV</sequence>
<feature type="transmembrane region" description="Helical" evidence="5">
    <location>
        <begin position="204"/>
        <end position="228"/>
    </location>
</feature>
<feature type="region of interest" description="Disordered" evidence="4">
    <location>
        <begin position="1"/>
        <end position="20"/>
    </location>
</feature>
<dbReference type="InterPro" id="IPR036259">
    <property type="entry name" value="MFS_trans_sf"/>
</dbReference>
<name>A0AAW2YL86_9EUKA</name>
<accession>A0AAW2YL86</accession>
<keyword evidence="7" id="KW-1185">Reference proteome</keyword>
<dbReference type="SUPFAM" id="SSF103473">
    <property type="entry name" value="MFS general substrate transporter"/>
    <property type="match status" value="1"/>
</dbReference>
<evidence type="ECO:0000313" key="7">
    <source>
        <dbReference type="Proteomes" id="UP001431209"/>
    </source>
</evidence>
<evidence type="ECO:0000256" key="5">
    <source>
        <dbReference type="SAM" id="Phobius"/>
    </source>
</evidence>
<gene>
    <name evidence="6" type="ORF">AKO1_005214</name>
</gene>
<protein>
    <submittedName>
        <fullName evidence="6">12 TM domain-containing transmembrane protein</fullName>
    </submittedName>
</protein>
<evidence type="ECO:0000256" key="1">
    <source>
        <dbReference type="ARBA" id="ARBA00022692"/>
    </source>
</evidence>
<proteinExistence type="predicted"/>
<feature type="compositionally biased region" description="Polar residues" evidence="4">
    <location>
        <begin position="1"/>
        <end position="12"/>
    </location>
</feature>
<evidence type="ECO:0000313" key="6">
    <source>
        <dbReference type="EMBL" id="KAL0477778.1"/>
    </source>
</evidence>
<evidence type="ECO:0000256" key="3">
    <source>
        <dbReference type="ARBA" id="ARBA00023136"/>
    </source>
</evidence>
<feature type="transmembrane region" description="Helical" evidence="5">
    <location>
        <begin position="367"/>
        <end position="386"/>
    </location>
</feature>
<keyword evidence="3 5" id="KW-0472">Membrane</keyword>
<dbReference type="PANTHER" id="PTHR23121:SF9">
    <property type="entry name" value="SODIUM-DEPENDENT GLUCOSE TRANSPORTER 1"/>
    <property type="match status" value="1"/>
</dbReference>
<keyword evidence="2 5" id="KW-1133">Transmembrane helix</keyword>
<feature type="transmembrane region" description="Helical" evidence="5">
    <location>
        <begin position="111"/>
        <end position="132"/>
    </location>
</feature>
<feature type="transmembrane region" description="Helical" evidence="5">
    <location>
        <begin position="248"/>
        <end position="268"/>
    </location>
</feature>
<evidence type="ECO:0000256" key="4">
    <source>
        <dbReference type="SAM" id="MobiDB-lite"/>
    </source>
</evidence>
<dbReference type="AlphaFoldDB" id="A0AAW2YL86"/>
<feature type="transmembrane region" description="Helical" evidence="5">
    <location>
        <begin position="342"/>
        <end position="362"/>
    </location>
</feature>
<dbReference type="Gene3D" id="1.20.1250.20">
    <property type="entry name" value="MFS general substrate transporter like domains"/>
    <property type="match status" value="2"/>
</dbReference>
<feature type="transmembrane region" description="Helical" evidence="5">
    <location>
        <begin position="451"/>
        <end position="473"/>
    </location>
</feature>
<dbReference type="Proteomes" id="UP001431209">
    <property type="component" value="Unassembled WGS sequence"/>
</dbReference>
<feature type="transmembrane region" description="Helical" evidence="5">
    <location>
        <begin position="301"/>
        <end position="322"/>
    </location>
</feature>
<reference evidence="6 7" key="1">
    <citation type="submission" date="2024-03" db="EMBL/GenBank/DDBJ databases">
        <title>The Acrasis kona genome and developmental transcriptomes reveal deep origins of eukaryotic multicellular pathways.</title>
        <authorList>
            <person name="Sheikh S."/>
            <person name="Fu C.-J."/>
            <person name="Brown M.W."/>
            <person name="Baldauf S.L."/>
        </authorList>
    </citation>
    <scope>NUCLEOTIDE SEQUENCE [LARGE SCALE GENOMIC DNA]</scope>
    <source>
        <strain evidence="6 7">ATCC MYA-3509</strain>
    </source>
</reference>
<feature type="transmembrane region" description="Helical" evidence="5">
    <location>
        <begin position="138"/>
        <end position="163"/>
    </location>
</feature>
<comment type="caution">
    <text evidence="6">The sequence shown here is derived from an EMBL/GenBank/DDBJ whole genome shotgun (WGS) entry which is preliminary data.</text>
</comment>
<feature type="transmembrane region" description="Helical" evidence="5">
    <location>
        <begin position="425"/>
        <end position="445"/>
    </location>
</feature>
<organism evidence="6 7">
    <name type="scientific">Acrasis kona</name>
    <dbReference type="NCBI Taxonomy" id="1008807"/>
    <lineage>
        <taxon>Eukaryota</taxon>
        <taxon>Discoba</taxon>
        <taxon>Heterolobosea</taxon>
        <taxon>Tetramitia</taxon>
        <taxon>Eutetramitia</taxon>
        <taxon>Acrasidae</taxon>
        <taxon>Acrasis</taxon>
    </lineage>
</organism>
<evidence type="ECO:0000256" key="2">
    <source>
        <dbReference type="ARBA" id="ARBA00022989"/>
    </source>
</evidence>
<feature type="transmembrane region" description="Helical" evidence="5">
    <location>
        <begin position="392"/>
        <end position="413"/>
    </location>
</feature>
<keyword evidence="1 5" id="KW-0812">Transmembrane</keyword>